<dbReference type="AlphaFoldDB" id="A0A402D1I9"/>
<evidence type="ECO:0000313" key="4">
    <source>
        <dbReference type="Proteomes" id="UP000287394"/>
    </source>
</evidence>
<dbReference type="SUPFAM" id="SSF53681">
    <property type="entry name" value="Aspartate/glutamate racemase"/>
    <property type="match status" value="2"/>
</dbReference>
<sequence length="249" mass="26680">MKAIGLIGGMSWESTAVYYQQINQAVREQMGGLHSAEIVMHSCDFAEIVALQQQGHWDAMAGKLAAAAQALERAGAGCVAICTNTMHKVAPEVQAAVNIPLIDIRDVTGEAIETDGLHTVGLLGTRYTMEQEFFRAHLAREWGLKVLTPPESMHGVVHEIIFGELCQGIVNPPNRIRMTEIISEMAGRGAQGIILGCTELMLLLGQDDSPLPLYDTTTLHARALVSHAMGGEAPGARVLPATHPMLAAV</sequence>
<comment type="similarity">
    <text evidence="1">Belongs to the aspartate/glutamate racemases family.</text>
</comment>
<dbReference type="Pfam" id="PF01177">
    <property type="entry name" value="Asp_Glu_race"/>
    <property type="match status" value="1"/>
</dbReference>
<dbReference type="InterPro" id="IPR001920">
    <property type="entry name" value="Asp/Glu_race"/>
</dbReference>
<name>A0A402D1I9_9BACT</name>
<accession>A0A402D1I9</accession>
<dbReference type="EMBL" id="AP025739">
    <property type="protein sequence ID" value="BDI28596.1"/>
    <property type="molecule type" value="Genomic_DNA"/>
</dbReference>
<reference evidence="3 4" key="1">
    <citation type="journal article" date="2019" name="Int. J. Syst. Evol. Microbiol.">
        <title>Capsulimonas corticalis gen. nov., sp. nov., an aerobic capsulated bacterium, of a novel bacterial order, Capsulimonadales ord. nov., of the class Armatimonadia of the phylum Armatimonadetes.</title>
        <authorList>
            <person name="Li J."/>
            <person name="Kudo C."/>
            <person name="Tonouchi A."/>
        </authorList>
    </citation>
    <scope>NUCLEOTIDE SEQUENCE [LARGE SCALE GENOMIC DNA]</scope>
    <source>
        <strain evidence="3 4">AX-7</strain>
    </source>
</reference>
<protein>
    <submittedName>
        <fullName evidence="3">Racemase</fullName>
    </submittedName>
</protein>
<evidence type="ECO:0000256" key="2">
    <source>
        <dbReference type="ARBA" id="ARBA00023235"/>
    </source>
</evidence>
<organism evidence="3 4">
    <name type="scientific">Capsulimonas corticalis</name>
    <dbReference type="NCBI Taxonomy" id="2219043"/>
    <lineage>
        <taxon>Bacteria</taxon>
        <taxon>Bacillati</taxon>
        <taxon>Armatimonadota</taxon>
        <taxon>Armatimonadia</taxon>
        <taxon>Capsulimonadales</taxon>
        <taxon>Capsulimonadaceae</taxon>
        <taxon>Capsulimonas</taxon>
    </lineage>
</organism>
<dbReference type="KEGG" id="ccot:CCAX7_006470"/>
<evidence type="ECO:0000256" key="1">
    <source>
        <dbReference type="ARBA" id="ARBA00007847"/>
    </source>
</evidence>
<dbReference type="NCBIfam" id="TIGR00035">
    <property type="entry name" value="asp_race"/>
    <property type="match status" value="1"/>
</dbReference>
<dbReference type="PANTHER" id="PTHR21198:SF7">
    <property type="entry name" value="ASPARTATE-GLUTAMATE RACEMASE FAMILY"/>
    <property type="match status" value="1"/>
</dbReference>
<gene>
    <name evidence="3" type="ORF">CCAX7_006470</name>
</gene>
<dbReference type="GO" id="GO:0047661">
    <property type="term" value="F:amino-acid racemase activity"/>
    <property type="evidence" value="ECO:0007669"/>
    <property type="project" value="InterPro"/>
</dbReference>
<dbReference type="Gene3D" id="3.40.50.1860">
    <property type="match status" value="2"/>
</dbReference>
<keyword evidence="4" id="KW-1185">Reference proteome</keyword>
<dbReference type="RefSeq" id="WP_119323360.1">
    <property type="nucleotide sequence ID" value="NZ_AP025739.1"/>
</dbReference>
<dbReference type="OrthoDB" id="9803739at2"/>
<proteinExistence type="inferred from homology"/>
<dbReference type="InterPro" id="IPR004380">
    <property type="entry name" value="Asp_race"/>
</dbReference>
<dbReference type="FunCoup" id="A0A402D1I9">
    <property type="interactions" value="60"/>
</dbReference>
<evidence type="ECO:0000313" key="3">
    <source>
        <dbReference type="EMBL" id="BDI28596.1"/>
    </source>
</evidence>
<dbReference type="Proteomes" id="UP000287394">
    <property type="component" value="Chromosome"/>
</dbReference>
<keyword evidence="2" id="KW-0413">Isomerase</keyword>
<dbReference type="InterPro" id="IPR015942">
    <property type="entry name" value="Asp/Glu/hydantoin_racemase"/>
</dbReference>
<dbReference type="PANTHER" id="PTHR21198">
    <property type="entry name" value="GLUTAMATE RACEMASE"/>
    <property type="match status" value="1"/>
</dbReference>